<dbReference type="PANTHER" id="PTHR12000:SF48">
    <property type="entry name" value="LEGUMAIN PROTEIN"/>
    <property type="match status" value="1"/>
</dbReference>
<evidence type="ECO:0000313" key="11">
    <source>
        <dbReference type="EMBL" id="KAK9074702.1"/>
    </source>
</evidence>
<keyword evidence="6" id="KW-1015">Disulfide bond</keyword>
<name>A0AAP0DL64_9ASTR</name>
<dbReference type="GO" id="GO:0004197">
    <property type="term" value="F:cysteine-type endopeptidase activity"/>
    <property type="evidence" value="ECO:0007669"/>
    <property type="project" value="InterPro"/>
</dbReference>
<dbReference type="GO" id="GO:0051603">
    <property type="term" value="P:proteolysis involved in protein catabolic process"/>
    <property type="evidence" value="ECO:0007669"/>
    <property type="project" value="InterPro"/>
</dbReference>
<evidence type="ECO:0000256" key="5">
    <source>
        <dbReference type="ARBA" id="ARBA00022807"/>
    </source>
</evidence>
<keyword evidence="3 9" id="KW-0732">Signal</keyword>
<dbReference type="Pfam" id="PF01650">
    <property type="entry name" value="Peptidase_C13"/>
    <property type="match status" value="1"/>
</dbReference>
<evidence type="ECO:0000256" key="6">
    <source>
        <dbReference type="ARBA" id="ARBA00023157"/>
    </source>
</evidence>
<keyword evidence="12" id="KW-1185">Reference proteome</keyword>
<keyword evidence="7" id="KW-0325">Glycoprotein</keyword>
<keyword evidence="2" id="KW-0645">Protease</keyword>
<dbReference type="InterPro" id="IPR046427">
    <property type="entry name" value="Legumain_prodom_sf"/>
</dbReference>
<evidence type="ECO:0000256" key="2">
    <source>
        <dbReference type="ARBA" id="ARBA00022670"/>
    </source>
</evidence>
<dbReference type="AlphaFoldDB" id="A0AAP0DL64"/>
<evidence type="ECO:0000313" key="12">
    <source>
        <dbReference type="Proteomes" id="UP001408789"/>
    </source>
</evidence>
<dbReference type="Gene3D" id="1.10.132.130">
    <property type="match status" value="1"/>
</dbReference>
<dbReference type="InterPro" id="IPR001096">
    <property type="entry name" value="Peptidase_C13"/>
</dbReference>
<keyword evidence="5" id="KW-0788">Thiol protease</keyword>
<dbReference type="InterPro" id="IPR048501">
    <property type="entry name" value="Legum_prodom"/>
</dbReference>
<comment type="similarity">
    <text evidence="1">Belongs to the peptidase C13 family.</text>
</comment>
<evidence type="ECO:0000256" key="8">
    <source>
        <dbReference type="PIRSR" id="PIRSR019663-1"/>
    </source>
</evidence>
<dbReference type="FunFam" id="3.40.50.1460:FF:000005">
    <property type="entry name" value="Vacuolar-processing enzyme beta-isozyme"/>
    <property type="match status" value="1"/>
</dbReference>
<evidence type="ECO:0000256" key="4">
    <source>
        <dbReference type="ARBA" id="ARBA00022801"/>
    </source>
</evidence>
<dbReference type="FunFam" id="1.10.132.130:FF:000001">
    <property type="entry name" value="Vacuolar-processing enzyme beta-isozyme"/>
    <property type="match status" value="1"/>
</dbReference>
<gene>
    <name evidence="11" type="ORF">SSX86_003020</name>
</gene>
<evidence type="ECO:0000256" key="3">
    <source>
        <dbReference type="ARBA" id="ARBA00022729"/>
    </source>
</evidence>
<dbReference type="InterPro" id="IPR043577">
    <property type="entry name" value="AE"/>
</dbReference>
<dbReference type="PIRSF" id="PIRSF500139">
    <property type="entry name" value="AE"/>
    <property type="match status" value="1"/>
</dbReference>
<dbReference type="Proteomes" id="UP001408789">
    <property type="component" value="Unassembled WGS sequence"/>
</dbReference>
<feature type="chain" id="PRO_5042963784" description="Legumain prodomain domain-containing protein" evidence="9">
    <location>
        <begin position="25"/>
        <end position="472"/>
    </location>
</feature>
<feature type="signal peptide" evidence="9">
    <location>
        <begin position="1"/>
        <end position="24"/>
    </location>
</feature>
<sequence>MVTWHLFLKFNLLLLIFTPPSLEGARFPCQLKGSCSAQGGKDSIIWAVLVAGSNGYYNYRHQADVCHAYQILKRGGLQDEHIIVFMYDDIANHESNPKPGVIINHPRGHDVYNGVPKDYTGDSVTTTNLYAVLLGDKKSVKGGSGKVVDSKPNDRIFIYYSDHGGPGTLGMPNLPNVYAKDFIEVLEKKHAAGTYKEMVIYVESCESGSIFEGLLKENMNIYVTTASNAEENSWGTYCPGMESPPPPEYDTCLGDLYSVAWMEDSDRQDSDGETLEQQYKKVKVRTYNHNSSEGSHVMEYGTKDIRLESISLYQGFGASNNNYYIADDTLISMGVVNQRDADLVFFQRKYEKMMDGSQEKTNMLKQMNDIKNHRSHLDSSVDAIGVQLLTLNPQLRAKGKPIVDDWKCLKSMVRVYETHCGALTEYGMKHMRTFANICNQKVTKEAMVAASLDVCGQHEDGQWSPLKMGYSA</sequence>
<evidence type="ECO:0000256" key="1">
    <source>
        <dbReference type="ARBA" id="ARBA00009941"/>
    </source>
</evidence>
<dbReference type="GO" id="GO:0005773">
    <property type="term" value="C:vacuole"/>
    <property type="evidence" value="ECO:0007669"/>
    <property type="project" value="GOC"/>
</dbReference>
<protein>
    <recommendedName>
        <fullName evidence="10">Legumain prodomain domain-containing protein</fullName>
    </recommendedName>
</protein>
<feature type="active site" description="Nucleophile" evidence="8">
    <location>
        <position position="205"/>
    </location>
</feature>
<dbReference type="Pfam" id="PF20985">
    <property type="entry name" value="Legum_prodom"/>
    <property type="match status" value="1"/>
</dbReference>
<evidence type="ECO:0000256" key="9">
    <source>
        <dbReference type="SAM" id="SignalP"/>
    </source>
</evidence>
<comment type="caution">
    <text evidence="11">The sequence shown here is derived from an EMBL/GenBank/DDBJ whole genome shotgun (WGS) entry which is preliminary data.</text>
</comment>
<proteinExistence type="inferred from homology"/>
<feature type="domain" description="Legumain prodomain" evidence="10">
    <location>
        <begin position="365"/>
        <end position="455"/>
    </location>
</feature>
<dbReference type="PIRSF" id="PIRSF019663">
    <property type="entry name" value="Legumain"/>
    <property type="match status" value="1"/>
</dbReference>
<dbReference type="EMBL" id="JBCNJP010000007">
    <property type="protein sequence ID" value="KAK9074702.1"/>
    <property type="molecule type" value="Genomic_DNA"/>
</dbReference>
<feature type="active site" evidence="8">
    <location>
        <position position="163"/>
    </location>
</feature>
<dbReference type="PRINTS" id="PR00776">
    <property type="entry name" value="HEMOGLOBNASE"/>
</dbReference>
<dbReference type="GO" id="GO:0006624">
    <property type="term" value="P:vacuolar protein processing"/>
    <property type="evidence" value="ECO:0007669"/>
    <property type="project" value="TreeGrafter"/>
</dbReference>
<organism evidence="11 12">
    <name type="scientific">Deinandra increscens subsp. villosa</name>
    <dbReference type="NCBI Taxonomy" id="3103831"/>
    <lineage>
        <taxon>Eukaryota</taxon>
        <taxon>Viridiplantae</taxon>
        <taxon>Streptophyta</taxon>
        <taxon>Embryophyta</taxon>
        <taxon>Tracheophyta</taxon>
        <taxon>Spermatophyta</taxon>
        <taxon>Magnoliopsida</taxon>
        <taxon>eudicotyledons</taxon>
        <taxon>Gunneridae</taxon>
        <taxon>Pentapetalae</taxon>
        <taxon>asterids</taxon>
        <taxon>campanulids</taxon>
        <taxon>Asterales</taxon>
        <taxon>Asteraceae</taxon>
        <taxon>Asteroideae</taxon>
        <taxon>Heliantheae alliance</taxon>
        <taxon>Madieae</taxon>
        <taxon>Madiinae</taxon>
        <taxon>Deinandra</taxon>
    </lineage>
</organism>
<reference evidence="11 12" key="1">
    <citation type="submission" date="2024-04" db="EMBL/GenBank/DDBJ databases">
        <title>The reference genome of an endangered Asteraceae, Deinandra increscens subsp. villosa, native to the Central Coast of California.</title>
        <authorList>
            <person name="Guilliams M."/>
            <person name="Hasenstab-Lehman K."/>
            <person name="Meyer R."/>
            <person name="Mcevoy S."/>
        </authorList>
    </citation>
    <scope>NUCLEOTIDE SEQUENCE [LARGE SCALE GENOMIC DNA]</scope>
    <source>
        <tissue evidence="11">Leaf</tissue>
    </source>
</reference>
<dbReference type="CDD" id="cd21115">
    <property type="entry name" value="legumain_C"/>
    <property type="match status" value="1"/>
</dbReference>
<evidence type="ECO:0000259" key="10">
    <source>
        <dbReference type="Pfam" id="PF20985"/>
    </source>
</evidence>
<keyword evidence="4" id="KW-0378">Hydrolase</keyword>
<accession>A0AAP0DL64</accession>
<dbReference type="PANTHER" id="PTHR12000">
    <property type="entry name" value="HEMOGLOBINASE FAMILY MEMBER"/>
    <property type="match status" value="1"/>
</dbReference>
<evidence type="ECO:0000256" key="7">
    <source>
        <dbReference type="ARBA" id="ARBA00023180"/>
    </source>
</evidence>
<dbReference type="Gene3D" id="3.40.50.1460">
    <property type="match status" value="1"/>
</dbReference>